<dbReference type="KEGG" id="cact:HZ995_11350"/>
<dbReference type="EMBL" id="CP060010">
    <property type="protein sequence ID" value="QTN35079.1"/>
    <property type="molecule type" value="Genomic_DNA"/>
</dbReference>
<reference evidence="1" key="1">
    <citation type="submission" date="2020-07" db="EMBL/GenBank/DDBJ databases">
        <title>Genome sequences of bacteria associated with the marine, planktonic diatom Thalassiosira profunda strain ECT2AJA-044.</title>
        <authorList>
            <person name="Gargas C.B."/>
            <person name="Roberts W.R."/>
            <person name="Alverson A.J."/>
        </authorList>
    </citation>
    <scope>NUCLEOTIDE SEQUENCE</scope>
    <source>
        <strain evidence="1">ECT2AJA-044</strain>
    </source>
</reference>
<sequence length="72" mass="8201">MTAMQNTLRNRIHELQIFVSLVDQRLAQERSNPHPSLELIQRLELGREDLLDTLSQAQAWSQHDSHTGPSAA</sequence>
<dbReference type="AlphaFoldDB" id="A0A975I6M8"/>
<proteinExistence type="predicted"/>
<dbReference type="RefSeq" id="WP_209355765.1">
    <property type="nucleotide sequence ID" value="NZ_CP060010.1"/>
</dbReference>
<accession>A0A975I6M8</accession>
<dbReference type="Proteomes" id="UP000665026">
    <property type="component" value="Chromosome"/>
</dbReference>
<gene>
    <name evidence="1" type="ORF">HZ995_11350</name>
</gene>
<name>A0A975I6M8_9RHOB</name>
<organism evidence="1 2">
    <name type="scientific">Cognatishimia activa</name>
    <dbReference type="NCBI Taxonomy" id="1715691"/>
    <lineage>
        <taxon>Bacteria</taxon>
        <taxon>Pseudomonadati</taxon>
        <taxon>Pseudomonadota</taxon>
        <taxon>Alphaproteobacteria</taxon>
        <taxon>Rhodobacterales</taxon>
        <taxon>Paracoccaceae</taxon>
        <taxon>Cognatishimia</taxon>
    </lineage>
</organism>
<evidence type="ECO:0000313" key="1">
    <source>
        <dbReference type="EMBL" id="QTN35079.1"/>
    </source>
</evidence>
<evidence type="ECO:0000313" key="2">
    <source>
        <dbReference type="Proteomes" id="UP000665026"/>
    </source>
</evidence>
<protein>
    <submittedName>
        <fullName evidence="1">Uncharacterized protein</fullName>
    </submittedName>
</protein>